<reference evidence="2" key="1">
    <citation type="journal article" date="2015" name="Proc. Natl. Acad. Sci. U.S.A.">
        <title>Networks of energetic and metabolic interactions define dynamics in microbial communities.</title>
        <authorList>
            <person name="Embree M."/>
            <person name="Liu J.K."/>
            <person name="Al-Bassam M.M."/>
            <person name="Zengler K."/>
        </authorList>
    </citation>
    <scope>NUCLEOTIDE SEQUENCE</scope>
</reference>
<feature type="transmembrane region" description="Helical" evidence="1">
    <location>
        <begin position="66"/>
        <end position="87"/>
    </location>
</feature>
<evidence type="ECO:0000313" key="2">
    <source>
        <dbReference type="EMBL" id="KUG19133.1"/>
    </source>
</evidence>
<organism evidence="2">
    <name type="scientific">hydrocarbon metagenome</name>
    <dbReference type="NCBI Taxonomy" id="938273"/>
    <lineage>
        <taxon>unclassified sequences</taxon>
        <taxon>metagenomes</taxon>
        <taxon>ecological metagenomes</taxon>
    </lineage>
</organism>
<feature type="transmembrane region" description="Helical" evidence="1">
    <location>
        <begin position="197"/>
        <end position="217"/>
    </location>
</feature>
<keyword evidence="1" id="KW-0472">Membrane</keyword>
<accession>A0A0W8FE16</accession>
<dbReference type="EMBL" id="LNQE01001323">
    <property type="protein sequence ID" value="KUG19133.1"/>
    <property type="molecule type" value="Genomic_DNA"/>
</dbReference>
<sequence>MQSLARHVNEEDEEENLSPALKIGVPFLLCGIFMLFAYLVIPFTEFTALLGMMVAYVVPPAGRETVIPLSILIGIPWWLIASTLALLDFAGALFMAWNFPLVLRIPIAGPWIARFMTGGKHYLNQHPWLEKLYFIGLVLFVCLPIEGSGSIVGTIIGRMLGMTKMQVLTCITLGGVIGSFALALGVDYIWVLLGQDAGIGSVLIALILAGTGVLVLLRSVVLKRNMQKAEQTADN</sequence>
<name>A0A0W8FE16_9ZZZZ</name>
<feature type="transmembrane region" description="Helical" evidence="1">
    <location>
        <begin position="94"/>
        <end position="113"/>
    </location>
</feature>
<protein>
    <recommendedName>
        <fullName evidence="3">Small multi-drug export protein</fullName>
    </recommendedName>
</protein>
<feature type="transmembrane region" description="Helical" evidence="1">
    <location>
        <begin position="133"/>
        <end position="156"/>
    </location>
</feature>
<evidence type="ECO:0008006" key="3">
    <source>
        <dbReference type="Google" id="ProtNLM"/>
    </source>
</evidence>
<gene>
    <name evidence="2" type="ORF">ASZ90_011153</name>
</gene>
<dbReference type="Pfam" id="PF06695">
    <property type="entry name" value="Sm_multidrug_ex"/>
    <property type="match status" value="1"/>
</dbReference>
<feature type="transmembrane region" description="Helical" evidence="1">
    <location>
        <begin position="27"/>
        <end position="54"/>
    </location>
</feature>
<dbReference type="AlphaFoldDB" id="A0A0W8FE16"/>
<comment type="caution">
    <text evidence="2">The sequence shown here is derived from an EMBL/GenBank/DDBJ whole genome shotgun (WGS) entry which is preliminary data.</text>
</comment>
<proteinExistence type="predicted"/>
<keyword evidence="1" id="KW-0812">Transmembrane</keyword>
<evidence type="ECO:0000256" key="1">
    <source>
        <dbReference type="SAM" id="Phobius"/>
    </source>
</evidence>
<keyword evidence="1" id="KW-1133">Transmembrane helix</keyword>
<feature type="transmembrane region" description="Helical" evidence="1">
    <location>
        <begin position="168"/>
        <end position="191"/>
    </location>
</feature>
<dbReference type="InterPro" id="IPR009577">
    <property type="entry name" value="Sm_multidrug_ex"/>
</dbReference>